<gene>
    <name evidence="1" type="ORF">SCAR479_09532</name>
</gene>
<organism evidence="1 2">
    <name type="scientific">Seiridium cardinale</name>
    <dbReference type="NCBI Taxonomy" id="138064"/>
    <lineage>
        <taxon>Eukaryota</taxon>
        <taxon>Fungi</taxon>
        <taxon>Dikarya</taxon>
        <taxon>Ascomycota</taxon>
        <taxon>Pezizomycotina</taxon>
        <taxon>Sordariomycetes</taxon>
        <taxon>Xylariomycetidae</taxon>
        <taxon>Amphisphaeriales</taxon>
        <taxon>Sporocadaceae</taxon>
        <taxon>Seiridium</taxon>
    </lineage>
</organism>
<sequence length="123" mass="13683">MGDVDVPSKLSASKGLSDEYLYFRRRYGPDRMELLRSVISDRAPGPGLPCVDRSGDKLRFGLATGQQMFRDQRAGSGGQEIGFDLRKYQWSKQIPAGWYGVRTGNDFVIESRRKGVSVSAAAY</sequence>
<proteinExistence type="predicted"/>
<dbReference type="Proteomes" id="UP001465668">
    <property type="component" value="Unassembled WGS sequence"/>
</dbReference>
<reference evidence="1 2" key="1">
    <citation type="submission" date="2024-02" db="EMBL/GenBank/DDBJ databases">
        <title>First draft genome assembly of two strains of Seiridium cardinale.</title>
        <authorList>
            <person name="Emiliani G."/>
            <person name="Scali E."/>
        </authorList>
    </citation>
    <scope>NUCLEOTIDE SEQUENCE [LARGE SCALE GENOMIC DNA]</scope>
    <source>
        <strain evidence="1 2">BM-138-000479</strain>
    </source>
</reference>
<dbReference type="EMBL" id="JARVKM010000046">
    <property type="protein sequence ID" value="KAK9773891.1"/>
    <property type="molecule type" value="Genomic_DNA"/>
</dbReference>
<accession>A0ABR2XJT6</accession>
<evidence type="ECO:0000313" key="1">
    <source>
        <dbReference type="EMBL" id="KAK9773891.1"/>
    </source>
</evidence>
<protein>
    <submittedName>
        <fullName evidence="1">Uncharacterized protein</fullName>
    </submittedName>
</protein>
<evidence type="ECO:0000313" key="2">
    <source>
        <dbReference type="Proteomes" id="UP001465668"/>
    </source>
</evidence>
<name>A0ABR2XJT6_9PEZI</name>
<keyword evidence="2" id="KW-1185">Reference proteome</keyword>
<comment type="caution">
    <text evidence="1">The sequence shown here is derived from an EMBL/GenBank/DDBJ whole genome shotgun (WGS) entry which is preliminary data.</text>
</comment>